<dbReference type="GO" id="GO:0051301">
    <property type="term" value="P:cell division"/>
    <property type="evidence" value="ECO:0007669"/>
    <property type="project" value="UniProtKB-KW"/>
</dbReference>
<organism evidence="2 3">
    <name type="scientific">Bacillus wiedmannii</name>
    <dbReference type="NCBI Taxonomy" id="1890302"/>
    <lineage>
        <taxon>Bacteria</taxon>
        <taxon>Bacillati</taxon>
        <taxon>Bacillota</taxon>
        <taxon>Bacilli</taxon>
        <taxon>Bacillales</taxon>
        <taxon>Bacillaceae</taxon>
        <taxon>Bacillus</taxon>
        <taxon>Bacillus cereus group</taxon>
    </lineage>
</organism>
<comment type="caution">
    <text evidence="2">The sequence shown here is derived from an EMBL/GenBank/DDBJ whole genome shotgun (WGS) entry which is preliminary data.</text>
</comment>
<evidence type="ECO:0000313" key="2">
    <source>
        <dbReference type="EMBL" id="PHG16074.1"/>
    </source>
</evidence>
<sequence>VVEEAPIAEEQRVVEEARIAEERQVVEETRVSEEQPIVQKEEPKRQKKRHVPFNVVMLKQDRTRLMERHAARVNAMQPSMSERVENKPVQQAEETPVPQVEEKPMQQVVVEP</sequence>
<proteinExistence type="predicted"/>
<keyword evidence="2" id="KW-0131">Cell cycle</keyword>
<reference evidence="2 3" key="1">
    <citation type="submission" date="2017-09" db="EMBL/GenBank/DDBJ databases">
        <title>Large-scale bioinformatics analysis of Bacillus genomes uncovers conserved roles of natural products in bacterial physiology.</title>
        <authorList>
            <consortium name="Agbiome Team Llc"/>
            <person name="Bleich R.M."/>
            <person name="Grubbs K.J."/>
            <person name="Santa Maria K.C."/>
            <person name="Allen S.E."/>
            <person name="Farag S."/>
            <person name="Shank E.A."/>
            <person name="Bowers A."/>
        </authorList>
    </citation>
    <scope>NUCLEOTIDE SEQUENCE [LARGE SCALE GENOMIC DNA]</scope>
    <source>
        <strain evidence="2 3">AFS032503</strain>
    </source>
</reference>
<feature type="non-terminal residue" evidence="2">
    <location>
        <position position="1"/>
    </location>
</feature>
<feature type="region of interest" description="Disordered" evidence="1">
    <location>
        <begin position="29"/>
        <end position="48"/>
    </location>
</feature>
<name>A0ABD6TGL1_9BACI</name>
<protein>
    <submittedName>
        <fullName evidence="2">Cell division protein FtsK</fullName>
    </submittedName>
</protein>
<dbReference type="EMBL" id="NUUI01000079">
    <property type="protein sequence ID" value="PHG16074.1"/>
    <property type="molecule type" value="Genomic_DNA"/>
</dbReference>
<gene>
    <name evidence="2" type="ORF">COI74_25530</name>
</gene>
<dbReference type="RefSeq" id="WP_142342729.1">
    <property type="nucleotide sequence ID" value="NZ_NURG01000102.1"/>
</dbReference>
<dbReference type="AlphaFoldDB" id="A0ABD6TGL1"/>
<feature type="compositionally biased region" description="Basic and acidic residues" evidence="1">
    <location>
        <begin position="29"/>
        <end position="44"/>
    </location>
</feature>
<keyword evidence="2" id="KW-0132">Cell division</keyword>
<feature type="region of interest" description="Disordered" evidence="1">
    <location>
        <begin position="74"/>
        <end position="112"/>
    </location>
</feature>
<dbReference type="Proteomes" id="UP000225062">
    <property type="component" value="Unassembled WGS sequence"/>
</dbReference>
<feature type="non-terminal residue" evidence="2">
    <location>
        <position position="112"/>
    </location>
</feature>
<evidence type="ECO:0000256" key="1">
    <source>
        <dbReference type="SAM" id="MobiDB-lite"/>
    </source>
</evidence>
<evidence type="ECO:0000313" key="3">
    <source>
        <dbReference type="Proteomes" id="UP000225062"/>
    </source>
</evidence>
<accession>A0ABD6TGL1</accession>